<accession>A0A917Q2Y7</accession>
<sequence>MFDINNLSLFILSVFLLSVTPGPDMAYVVGQSIANARRAGVISAAGVALGSFSHALASVVGLTALIAASPLMFTLVKYIGALYLIYLGGSLILGTFGRARSETGNDADVKKDASPYDLLSKGFVTTLMNPKVLLFFVSFFPQFVTPGGEHHTVSLLVLGLTYALVAFLTDVAFAILAGSAVGSITGNRSLQKLMDRVVGGVFIALGIRLALIRP</sequence>
<evidence type="ECO:0000256" key="1">
    <source>
        <dbReference type="ARBA" id="ARBA00004651"/>
    </source>
</evidence>
<gene>
    <name evidence="7" type="ORF">GCM10009304_38300</name>
</gene>
<keyword evidence="8" id="KW-1185">Reference proteome</keyword>
<feature type="transmembrane region" description="Helical" evidence="6">
    <location>
        <begin position="193"/>
        <end position="212"/>
    </location>
</feature>
<dbReference type="InterPro" id="IPR001123">
    <property type="entry name" value="LeuE-type"/>
</dbReference>
<evidence type="ECO:0000256" key="6">
    <source>
        <dbReference type="SAM" id="Phobius"/>
    </source>
</evidence>
<dbReference type="PIRSF" id="PIRSF006324">
    <property type="entry name" value="LeuE"/>
    <property type="match status" value="1"/>
</dbReference>
<feature type="transmembrane region" description="Helical" evidence="6">
    <location>
        <begin position="41"/>
        <end position="66"/>
    </location>
</feature>
<dbReference type="Proteomes" id="UP000635983">
    <property type="component" value="Unassembled WGS sequence"/>
</dbReference>
<dbReference type="RefSeq" id="WP_188985652.1">
    <property type="nucleotide sequence ID" value="NZ_BMPO01000011.1"/>
</dbReference>
<name>A0A917Q2Y7_9PSED</name>
<dbReference type="AlphaFoldDB" id="A0A917Q2Y7"/>
<evidence type="ECO:0000256" key="2">
    <source>
        <dbReference type="ARBA" id="ARBA00022475"/>
    </source>
</evidence>
<feature type="transmembrane region" description="Helical" evidence="6">
    <location>
        <begin position="6"/>
        <end position="29"/>
    </location>
</feature>
<comment type="subcellular location">
    <subcellularLocation>
        <location evidence="1">Cell membrane</location>
        <topology evidence="1">Multi-pass membrane protein</topology>
    </subcellularLocation>
</comment>
<proteinExistence type="predicted"/>
<evidence type="ECO:0000256" key="4">
    <source>
        <dbReference type="ARBA" id="ARBA00022989"/>
    </source>
</evidence>
<feature type="transmembrane region" description="Helical" evidence="6">
    <location>
        <begin position="160"/>
        <end position="181"/>
    </location>
</feature>
<dbReference type="GO" id="GO:0005886">
    <property type="term" value="C:plasma membrane"/>
    <property type="evidence" value="ECO:0007669"/>
    <property type="project" value="UniProtKB-SubCell"/>
</dbReference>
<dbReference type="PANTHER" id="PTHR30086">
    <property type="entry name" value="ARGININE EXPORTER PROTEIN ARGO"/>
    <property type="match status" value="1"/>
</dbReference>
<evidence type="ECO:0000313" key="8">
    <source>
        <dbReference type="Proteomes" id="UP000635983"/>
    </source>
</evidence>
<evidence type="ECO:0000256" key="5">
    <source>
        <dbReference type="ARBA" id="ARBA00023136"/>
    </source>
</evidence>
<keyword evidence="3 6" id="KW-0812">Transmembrane</keyword>
<evidence type="ECO:0000313" key="7">
    <source>
        <dbReference type="EMBL" id="GGK08545.1"/>
    </source>
</evidence>
<dbReference type="Pfam" id="PF01810">
    <property type="entry name" value="LysE"/>
    <property type="match status" value="1"/>
</dbReference>
<comment type="caution">
    <text evidence="7">The sequence shown here is derived from an EMBL/GenBank/DDBJ whole genome shotgun (WGS) entry which is preliminary data.</text>
</comment>
<dbReference type="GO" id="GO:0015171">
    <property type="term" value="F:amino acid transmembrane transporter activity"/>
    <property type="evidence" value="ECO:0007669"/>
    <property type="project" value="TreeGrafter"/>
</dbReference>
<keyword evidence="5 6" id="KW-0472">Membrane</keyword>
<feature type="transmembrane region" description="Helical" evidence="6">
    <location>
        <begin position="118"/>
        <end position="140"/>
    </location>
</feature>
<organism evidence="7 8">
    <name type="scientific">Pseudomonas matsuisoli</name>
    <dbReference type="NCBI Taxonomy" id="1515666"/>
    <lineage>
        <taxon>Bacteria</taxon>
        <taxon>Pseudomonadati</taxon>
        <taxon>Pseudomonadota</taxon>
        <taxon>Gammaproteobacteria</taxon>
        <taxon>Pseudomonadales</taxon>
        <taxon>Pseudomonadaceae</taxon>
        <taxon>Pseudomonas</taxon>
    </lineage>
</organism>
<dbReference type="PANTHER" id="PTHR30086:SF20">
    <property type="entry name" value="ARGININE EXPORTER PROTEIN ARGO-RELATED"/>
    <property type="match status" value="1"/>
</dbReference>
<protein>
    <submittedName>
        <fullName evidence="7">Lysine transporter LysE</fullName>
    </submittedName>
</protein>
<keyword evidence="2" id="KW-1003">Cell membrane</keyword>
<dbReference type="EMBL" id="BMPO01000011">
    <property type="protein sequence ID" value="GGK08545.1"/>
    <property type="molecule type" value="Genomic_DNA"/>
</dbReference>
<evidence type="ECO:0000256" key="3">
    <source>
        <dbReference type="ARBA" id="ARBA00022692"/>
    </source>
</evidence>
<reference evidence="7" key="2">
    <citation type="submission" date="2020-09" db="EMBL/GenBank/DDBJ databases">
        <authorList>
            <person name="Sun Q."/>
            <person name="Ohkuma M."/>
        </authorList>
    </citation>
    <scope>NUCLEOTIDE SEQUENCE</scope>
    <source>
        <strain evidence="7">JCM 30078</strain>
    </source>
</reference>
<reference evidence="7" key="1">
    <citation type="journal article" date="2014" name="Int. J. Syst. Evol. Microbiol.">
        <title>Complete genome sequence of Corynebacterium casei LMG S-19264T (=DSM 44701T), isolated from a smear-ripened cheese.</title>
        <authorList>
            <consortium name="US DOE Joint Genome Institute (JGI-PGF)"/>
            <person name="Walter F."/>
            <person name="Albersmeier A."/>
            <person name="Kalinowski J."/>
            <person name="Ruckert C."/>
        </authorList>
    </citation>
    <scope>NUCLEOTIDE SEQUENCE</scope>
    <source>
        <strain evidence="7">JCM 30078</strain>
    </source>
</reference>
<keyword evidence="4 6" id="KW-1133">Transmembrane helix</keyword>
<feature type="transmembrane region" description="Helical" evidence="6">
    <location>
        <begin position="78"/>
        <end position="97"/>
    </location>
</feature>